<proteinExistence type="predicted"/>
<sequence length="140" mass="14453">MNILVVDAQGGGIGRQVIAALKKNNVGATILAVGTNSIATQAMLKAGADQAGTGENAVVVASKMADYIIGPIGIVITDSLMGEITETIAAAIGRSSATRLLIPTNQCHNMIMGIEEYNLSKFIDHVLNCLKLNRNGSTGS</sequence>
<dbReference type="EMBL" id="CP115667">
    <property type="protein sequence ID" value="WBW49341.1"/>
    <property type="molecule type" value="Genomic_DNA"/>
</dbReference>
<dbReference type="Pfam" id="PF12953">
    <property type="entry name" value="DUF3842"/>
    <property type="match status" value="1"/>
</dbReference>
<dbReference type="InterPro" id="IPR024208">
    <property type="entry name" value="DUF3842"/>
</dbReference>
<name>A0ABY7QRB8_9FIRM</name>
<organism evidence="1 2">
    <name type="scientific">Peptoniphilus equinus</name>
    <dbReference type="NCBI Taxonomy" id="3016343"/>
    <lineage>
        <taxon>Bacteria</taxon>
        <taxon>Bacillati</taxon>
        <taxon>Bacillota</taxon>
        <taxon>Tissierellia</taxon>
        <taxon>Tissierellales</taxon>
        <taxon>Peptoniphilaceae</taxon>
        <taxon>Peptoniphilus</taxon>
    </lineage>
</organism>
<evidence type="ECO:0000313" key="2">
    <source>
        <dbReference type="Proteomes" id="UP001210339"/>
    </source>
</evidence>
<reference evidence="1 2" key="1">
    <citation type="submission" date="2023-01" db="EMBL/GenBank/DDBJ databases">
        <authorList>
            <person name="Lee S.H."/>
            <person name="Jung H.S."/>
            <person name="Yun J.U."/>
        </authorList>
    </citation>
    <scope>NUCLEOTIDE SEQUENCE [LARGE SCALE GENOMIC DNA]</scope>
    <source>
        <strain evidence="1 2">CBA3646</strain>
    </source>
</reference>
<gene>
    <name evidence="1" type="ORF">O6R05_04850</name>
</gene>
<keyword evidence="2" id="KW-1185">Reference proteome</keyword>
<dbReference type="RefSeq" id="WP_271190873.1">
    <property type="nucleotide sequence ID" value="NZ_CP115667.1"/>
</dbReference>
<dbReference type="Proteomes" id="UP001210339">
    <property type="component" value="Chromosome"/>
</dbReference>
<protein>
    <submittedName>
        <fullName evidence="1">DUF3842 family protein</fullName>
    </submittedName>
</protein>
<evidence type="ECO:0000313" key="1">
    <source>
        <dbReference type="EMBL" id="WBW49341.1"/>
    </source>
</evidence>
<accession>A0ABY7QRB8</accession>